<keyword evidence="4 8" id="KW-1133">Transmembrane helix</keyword>
<keyword evidence="7" id="KW-0325">Glycoprotein</keyword>
<accession>A0A7M7IV34</accession>
<evidence type="ECO:0000256" key="1">
    <source>
        <dbReference type="ARBA" id="ARBA00004651"/>
    </source>
</evidence>
<dbReference type="InterPro" id="IPR052192">
    <property type="entry name" value="Insect_Ionotropic_Sensory_Rcpt"/>
</dbReference>
<keyword evidence="3 8" id="KW-0812">Transmembrane</keyword>
<dbReference type="GO" id="GO:0005886">
    <property type="term" value="C:plasma membrane"/>
    <property type="evidence" value="ECO:0007669"/>
    <property type="project" value="UniProtKB-SubCell"/>
</dbReference>
<keyword evidence="2" id="KW-1003">Cell membrane</keyword>
<proteinExistence type="predicted"/>
<name>A0A7M7IV34_NASVI</name>
<evidence type="ECO:0000256" key="2">
    <source>
        <dbReference type="ARBA" id="ARBA00022475"/>
    </source>
</evidence>
<keyword evidence="6" id="KW-0675">Receptor</keyword>
<dbReference type="KEGG" id="nvi:107982146"/>
<evidence type="ECO:0000256" key="6">
    <source>
        <dbReference type="ARBA" id="ARBA00023170"/>
    </source>
</evidence>
<evidence type="ECO:0000256" key="5">
    <source>
        <dbReference type="ARBA" id="ARBA00023136"/>
    </source>
</evidence>
<sequence length="147" mass="17580">MQAIDMGCKREKTVVFLEDFTLNSNHIKLGCELVSFDEASLMSLSIAYRKHSPYTYYFNVFLQKMQSYGLLQILRRRNDRVNYNLEDNYEPTTVYSVLPIFALLVIGMLLSLLILIWEIFRYRMILRNHEFAKSRTNYWKPLIRPNH</sequence>
<evidence type="ECO:0000256" key="4">
    <source>
        <dbReference type="ARBA" id="ARBA00022989"/>
    </source>
</evidence>
<protein>
    <submittedName>
        <fullName evidence="9">Uncharacterized protein</fullName>
    </submittedName>
</protein>
<evidence type="ECO:0000256" key="7">
    <source>
        <dbReference type="ARBA" id="ARBA00023180"/>
    </source>
</evidence>
<evidence type="ECO:0000256" key="8">
    <source>
        <dbReference type="SAM" id="Phobius"/>
    </source>
</evidence>
<keyword evidence="10" id="KW-1185">Reference proteome</keyword>
<dbReference type="GeneID" id="107982146"/>
<dbReference type="PANTHER" id="PTHR42643">
    <property type="entry name" value="IONOTROPIC RECEPTOR 20A-RELATED"/>
    <property type="match status" value="1"/>
</dbReference>
<dbReference type="RefSeq" id="XP_016845131.1">
    <property type="nucleotide sequence ID" value="XM_016989642.2"/>
</dbReference>
<evidence type="ECO:0000313" key="9">
    <source>
        <dbReference type="EnsemblMetazoa" id="XP_016845131"/>
    </source>
</evidence>
<evidence type="ECO:0000256" key="3">
    <source>
        <dbReference type="ARBA" id="ARBA00022692"/>
    </source>
</evidence>
<dbReference type="Proteomes" id="UP000002358">
    <property type="component" value="Chromosome 1"/>
</dbReference>
<dbReference type="AlphaFoldDB" id="A0A7M7IV34"/>
<dbReference type="PANTHER" id="PTHR42643:SF30">
    <property type="entry name" value="IONOTROPIC RECEPTOR 40A-RELATED"/>
    <property type="match status" value="1"/>
</dbReference>
<keyword evidence="5 8" id="KW-0472">Membrane</keyword>
<evidence type="ECO:0000313" key="10">
    <source>
        <dbReference type="Proteomes" id="UP000002358"/>
    </source>
</evidence>
<organism evidence="9 10">
    <name type="scientific">Nasonia vitripennis</name>
    <name type="common">Parasitic wasp</name>
    <dbReference type="NCBI Taxonomy" id="7425"/>
    <lineage>
        <taxon>Eukaryota</taxon>
        <taxon>Metazoa</taxon>
        <taxon>Ecdysozoa</taxon>
        <taxon>Arthropoda</taxon>
        <taxon>Hexapoda</taxon>
        <taxon>Insecta</taxon>
        <taxon>Pterygota</taxon>
        <taxon>Neoptera</taxon>
        <taxon>Endopterygota</taxon>
        <taxon>Hymenoptera</taxon>
        <taxon>Apocrita</taxon>
        <taxon>Proctotrupomorpha</taxon>
        <taxon>Chalcidoidea</taxon>
        <taxon>Pteromalidae</taxon>
        <taxon>Pteromalinae</taxon>
        <taxon>Nasonia</taxon>
    </lineage>
</organism>
<comment type="subcellular location">
    <subcellularLocation>
        <location evidence="1">Cell membrane</location>
        <topology evidence="1">Multi-pass membrane protein</topology>
    </subcellularLocation>
</comment>
<reference evidence="9" key="1">
    <citation type="submission" date="2021-01" db="UniProtKB">
        <authorList>
            <consortium name="EnsemblMetazoa"/>
        </authorList>
    </citation>
    <scope>IDENTIFICATION</scope>
</reference>
<dbReference type="EnsemblMetazoa" id="XM_016989642">
    <property type="protein sequence ID" value="XP_016845131"/>
    <property type="gene ID" value="LOC107982146"/>
</dbReference>
<dbReference type="InParanoid" id="A0A7M7IV34"/>
<feature type="transmembrane region" description="Helical" evidence="8">
    <location>
        <begin position="94"/>
        <end position="117"/>
    </location>
</feature>